<evidence type="ECO:0000256" key="1">
    <source>
        <dbReference type="SAM" id="MobiDB-lite"/>
    </source>
</evidence>
<feature type="domain" description="Helicase-associated" evidence="2">
    <location>
        <begin position="605"/>
        <end position="666"/>
    </location>
</feature>
<evidence type="ECO:0000259" key="2">
    <source>
        <dbReference type="Pfam" id="PF03457"/>
    </source>
</evidence>
<sequence>MGYQFIVRSQDSKYHLRLITKVHEGIQLTRLREDGVAVFEVSDPDLELELIFKKRKPPMIVGGGDKEGNKGNDTSQPRTPLNDGGISKHADTAQVIKVPSGGKAGDNLKSKSSTRPRKRAAVSCASAKVHKKQKNAATDAVVVSRDEAEKKSNVTDDSSDCLKDESKQVEEGETKATSSNSSSGCAEEKLNSAEDHLSKAEAITALTALADNDDPANPKPAYDAKLDLLWESHYKNLVAYKLEHGDCTTLKANAGMKLRRWVVRQKRDFRRGKMPKNRATKLIDIGVLKAEEDENYIPRFGTNKEEKESVHDLKWEMKYKKLLSHKDEHGHFDDLIKTDRKLHEWMRREICVFRKCHLPEKRAEKLKDIGLLSAEELENYKSNKPESNYDQRMNNQWNARFNELWAYTLKTGKKIVDKHDNYPLAQWIGNQRAVYRDGNMCQERIHKLKEIGMLTPPARTKKVKVKKKEINWCMRYNQLVEYKKEKGHCRISKEAYPGLNKWANRQTKKFREGSLSDDKAAKLKEIGYLTEEKCKPKEDQDMVDLKCYKLLVDYKNVHGDCKVPQENTTLSKWVHTQRNKQRKGNLSDEMYSKLEEIGFVWNLFEEKWNAGYTDLMHFKQEHGHCLVPVSYKPCPNLRKWVGYQRTKYRQGILSAIHKTQLDDLGFVWDVGVPSSTVKKEGTS</sequence>
<dbReference type="Gene3D" id="6.10.140.530">
    <property type="match status" value="6"/>
</dbReference>
<dbReference type="AlphaFoldDB" id="A0A7S1PF85"/>
<evidence type="ECO:0000313" key="3">
    <source>
        <dbReference type="EMBL" id="CAD9076746.1"/>
    </source>
</evidence>
<protein>
    <recommendedName>
        <fullName evidence="2">Helicase-associated domain-containing protein</fullName>
    </recommendedName>
</protein>
<accession>A0A7S1PF85</accession>
<dbReference type="PANTHER" id="PTHR33418">
    <property type="entry name" value="HELICASE-ASSOCIATED"/>
    <property type="match status" value="1"/>
</dbReference>
<feature type="region of interest" description="Disordered" evidence="1">
    <location>
        <begin position="58"/>
        <end position="193"/>
    </location>
</feature>
<proteinExistence type="predicted"/>
<dbReference type="EMBL" id="HBGC01000188">
    <property type="protein sequence ID" value="CAD9076746.1"/>
    <property type="molecule type" value="Transcribed_RNA"/>
</dbReference>
<dbReference type="InterPro" id="IPR005114">
    <property type="entry name" value="Helicase_assoc"/>
</dbReference>
<name>A0A7S1PF85_STEMN</name>
<feature type="domain" description="Helicase-associated" evidence="2">
    <location>
        <begin position="395"/>
        <end position="453"/>
    </location>
</feature>
<feature type="domain" description="Helicase-associated" evidence="2">
    <location>
        <begin position="469"/>
        <end position="527"/>
    </location>
</feature>
<feature type="domain" description="Helicase-associated" evidence="2">
    <location>
        <begin position="229"/>
        <end position="287"/>
    </location>
</feature>
<feature type="compositionally biased region" description="Basic and acidic residues" evidence="1">
    <location>
        <begin position="144"/>
        <end position="174"/>
    </location>
</feature>
<feature type="domain" description="Helicase-associated" evidence="2">
    <location>
        <begin position="548"/>
        <end position="599"/>
    </location>
</feature>
<feature type="compositionally biased region" description="Polar residues" evidence="1">
    <location>
        <begin position="175"/>
        <end position="184"/>
    </location>
</feature>
<gene>
    <name evidence="3" type="ORF">CMEN1057_LOCUS122</name>
</gene>
<reference evidence="3" key="1">
    <citation type="submission" date="2021-01" db="EMBL/GenBank/DDBJ databases">
        <authorList>
            <person name="Corre E."/>
            <person name="Pelletier E."/>
            <person name="Niang G."/>
            <person name="Scheremetjew M."/>
            <person name="Finn R."/>
            <person name="Kale V."/>
            <person name="Holt S."/>
            <person name="Cochrane G."/>
            <person name="Meng A."/>
            <person name="Brown T."/>
            <person name="Cohen L."/>
        </authorList>
    </citation>
    <scope>NUCLEOTIDE SEQUENCE</scope>
    <source>
        <strain evidence="3">CCMP 338</strain>
    </source>
</reference>
<organism evidence="3">
    <name type="scientific">Stephanocyclus meneghinianus</name>
    <name type="common">Diatom</name>
    <name type="synonym">Cyclotella meneghiniana</name>
    <dbReference type="NCBI Taxonomy" id="29205"/>
    <lineage>
        <taxon>Eukaryota</taxon>
        <taxon>Sar</taxon>
        <taxon>Stramenopiles</taxon>
        <taxon>Ochrophyta</taxon>
        <taxon>Bacillariophyta</taxon>
        <taxon>Coscinodiscophyceae</taxon>
        <taxon>Thalassiosirophycidae</taxon>
        <taxon>Thalassiosirales</taxon>
        <taxon>Thalassiosiraceae</taxon>
        <taxon>Stephanocyclus</taxon>
    </lineage>
</organism>
<dbReference type="PANTHER" id="PTHR33418:SF1">
    <property type="entry name" value="HELICASE-ASSOCIATED DOMAIN-CONTAINING PROTEIN"/>
    <property type="match status" value="1"/>
</dbReference>
<dbReference type="Pfam" id="PF03457">
    <property type="entry name" value="HA"/>
    <property type="match status" value="5"/>
</dbReference>